<organism evidence="2 3">
    <name type="scientific">Stylosanthes scabra</name>
    <dbReference type="NCBI Taxonomy" id="79078"/>
    <lineage>
        <taxon>Eukaryota</taxon>
        <taxon>Viridiplantae</taxon>
        <taxon>Streptophyta</taxon>
        <taxon>Embryophyta</taxon>
        <taxon>Tracheophyta</taxon>
        <taxon>Spermatophyta</taxon>
        <taxon>Magnoliopsida</taxon>
        <taxon>eudicotyledons</taxon>
        <taxon>Gunneridae</taxon>
        <taxon>Pentapetalae</taxon>
        <taxon>rosids</taxon>
        <taxon>fabids</taxon>
        <taxon>Fabales</taxon>
        <taxon>Fabaceae</taxon>
        <taxon>Papilionoideae</taxon>
        <taxon>50 kb inversion clade</taxon>
        <taxon>dalbergioids sensu lato</taxon>
        <taxon>Dalbergieae</taxon>
        <taxon>Pterocarpus clade</taxon>
        <taxon>Stylosanthes</taxon>
    </lineage>
</organism>
<dbReference type="Proteomes" id="UP001341840">
    <property type="component" value="Unassembled WGS sequence"/>
</dbReference>
<reference evidence="2 3" key="1">
    <citation type="journal article" date="2023" name="Plants (Basel)">
        <title>Bridging the Gap: Combining Genomics and Transcriptomics Approaches to Understand Stylosanthes scabra, an Orphan Legume from the Brazilian Caatinga.</title>
        <authorList>
            <person name="Ferreira-Neto J.R.C."/>
            <person name="da Silva M.D."/>
            <person name="Binneck E."/>
            <person name="de Melo N.F."/>
            <person name="da Silva R.H."/>
            <person name="de Melo A.L.T.M."/>
            <person name="Pandolfi V."/>
            <person name="Bustamante F.O."/>
            <person name="Brasileiro-Vidal A.C."/>
            <person name="Benko-Iseppon A.M."/>
        </authorList>
    </citation>
    <scope>NUCLEOTIDE SEQUENCE [LARGE SCALE GENOMIC DNA]</scope>
    <source>
        <tissue evidence="2">Leaves</tissue>
    </source>
</reference>
<evidence type="ECO:0000313" key="2">
    <source>
        <dbReference type="EMBL" id="MED6109138.1"/>
    </source>
</evidence>
<accession>A0ABU6QCA3</accession>
<evidence type="ECO:0000259" key="1">
    <source>
        <dbReference type="Pfam" id="PF07734"/>
    </source>
</evidence>
<evidence type="ECO:0000313" key="3">
    <source>
        <dbReference type="Proteomes" id="UP001341840"/>
    </source>
</evidence>
<name>A0ABU6QCA3_9FABA</name>
<dbReference type="EMBL" id="JASCZI010000131">
    <property type="protein sequence ID" value="MED6109138.1"/>
    <property type="molecule type" value="Genomic_DNA"/>
</dbReference>
<gene>
    <name evidence="2" type="ORF">PIB30_030923</name>
</gene>
<dbReference type="Pfam" id="PF07734">
    <property type="entry name" value="FBA_1"/>
    <property type="match status" value="1"/>
</dbReference>
<feature type="domain" description="F-box associated beta-propeller type 1" evidence="1">
    <location>
        <begin position="2"/>
        <end position="173"/>
    </location>
</feature>
<proteinExistence type="predicted"/>
<comment type="caution">
    <text evidence="2">The sequence shown here is derived from an EMBL/GenBank/DDBJ whole genome shotgun (WGS) entry which is preliminary data.</text>
</comment>
<sequence>MWNPITHANRLIRDPGSLNYHRNCCMAGLAIYAVVTLPQSNDFKIILLHRDSNFDDQYKLRVFDSKLDTWALADTPPNASNFILQHSIVINDRVFWINLTQDHLKKPQSILSYSTIDGSWVVSIIPLELQISHSPRLVVHQQVLYFIDMDRSSGHKALHIWTLSMLDNGRFQWGQSSNC</sequence>
<dbReference type="InterPro" id="IPR050796">
    <property type="entry name" value="SCF_F-box_component"/>
</dbReference>
<dbReference type="PANTHER" id="PTHR31672">
    <property type="entry name" value="BNACNNG10540D PROTEIN"/>
    <property type="match status" value="1"/>
</dbReference>
<keyword evidence="3" id="KW-1185">Reference proteome</keyword>
<dbReference type="InterPro" id="IPR006527">
    <property type="entry name" value="F-box-assoc_dom_typ1"/>
</dbReference>
<protein>
    <recommendedName>
        <fullName evidence="1">F-box associated beta-propeller type 1 domain-containing protein</fullName>
    </recommendedName>
</protein>